<evidence type="ECO:0000313" key="1">
    <source>
        <dbReference type="EMBL" id="MBX16643.1"/>
    </source>
</evidence>
<reference evidence="1" key="1">
    <citation type="submission" date="2018-02" db="EMBL/GenBank/DDBJ databases">
        <title>Rhizophora mucronata_Transcriptome.</title>
        <authorList>
            <person name="Meera S.P."/>
            <person name="Sreeshan A."/>
            <person name="Augustine A."/>
        </authorList>
    </citation>
    <scope>NUCLEOTIDE SEQUENCE</scope>
    <source>
        <tissue evidence="1">Leaf</tissue>
    </source>
</reference>
<protein>
    <submittedName>
        <fullName evidence="1">Auxin-repressed protein</fullName>
    </submittedName>
</protein>
<accession>A0A2P2LF85</accession>
<dbReference type="AlphaFoldDB" id="A0A2P2LF85"/>
<dbReference type="EMBL" id="GGEC01036159">
    <property type="protein sequence ID" value="MBX16643.1"/>
    <property type="molecule type" value="Transcribed_RNA"/>
</dbReference>
<proteinExistence type="predicted"/>
<name>A0A2P2LF85_RHIMU</name>
<organism evidence="1">
    <name type="scientific">Rhizophora mucronata</name>
    <name type="common">Asiatic mangrove</name>
    <dbReference type="NCBI Taxonomy" id="61149"/>
    <lineage>
        <taxon>Eukaryota</taxon>
        <taxon>Viridiplantae</taxon>
        <taxon>Streptophyta</taxon>
        <taxon>Embryophyta</taxon>
        <taxon>Tracheophyta</taxon>
        <taxon>Spermatophyta</taxon>
        <taxon>Magnoliopsida</taxon>
        <taxon>eudicotyledons</taxon>
        <taxon>Gunneridae</taxon>
        <taxon>Pentapetalae</taxon>
        <taxon>rosids</taxon>
        <taxon>fabids</taxon>
        <taxon>Malpighiales</taxon>
        <taxon>Rhizophoraceae</taxon>
        <taxon>Rhizophora</taxon>
    </lineage>
</organism>
<sequence>MTVWLASTVWSVSLESPASTVSSGACYSLLLQNL</sequence>